<evidence type="ECO:0000259" key="8">
    <source>
        <dbReference type="Pfam" id="PF16187"/>
    </source>
</evidence>
<evidence type="ECO:0000259" key="7">
    <source>
        <dbReference type="Pfam" id="PF00675"/>
    </source>
</evidence>
<name>A0A5J4NGU0_9TREM</name>
<evidence type="ECO:0000256" key="3">
    <source>
        <dbReference type="ARBA" id="ARBA00022723"/>
    </source>
</evidence>
<dbReference type="EMBL" id="QNGE01003009">
    <property type="protein sequence ID" value="KAA3674644.1"/>
    <property type="molecule type" value="Genomic_DNA"/>
</dbReference>
<dbReference type="GO" id="GO:0008237">
    <property type="term" value="F:metallopeptidase activity"/>
    <property type="evidence" value="ECO:0007669"/>
    <property type="project" value="UniProtKB-KW"/>
</dbReference>
<dbReference type="SUPFAM" id="SSF63411">
    <property type="entry name" value="LuxS/MPP-like metallohydrolase"/>
    <property type="match status" value="2"/>
</dbReference>
<comment type="similarity">
    <text evidence="1">Belongs to the peptidase M16 family.</text>
</comment>
<comment type="caution">
    <text evidence="9">The sequence shown here is derived from an EMBL/GenBank/DDBJ whole genome shotgun (WGS) entry which is preliminary data.</text>
</comment>
<dbReference type="GO" id="GO:0046872">
    <property type="term" value="F:metal ion binding"/>
    <property type="evidence" value="ECO:0007669"/>
    <property type="project" value="UniProtKB-KW"/>
</dbReference>
<evidence type="ECO:0000256" key="1">
    <source>
        <dbReference type="ARBA" id="ARBA00007261"/>
    </source>
</evidence>
<feature type="domain" description="Peptidase M16 middle/third" evidence="8">
    <location>
        <begin position="280"/>
        <end position="366"/>
    </location>
</feature>
<feature type="domain" description="Peptidase M16 N-terminal" evidence="7">
    <location>
        <begin position="1"/>
        <end position="47"/>
    </location>
</feature>
<evidence type="ECO:0000256" key="2">
    <source>
        <dbReference type="ARBA" id="ARBA00022670"/>
    </source>
</evidence>
<dbReference type="AlphaFoldDB" id="A0A5J4NGU0"/>
<dbReference type="InterPro" id="IPR050626">
    <property type="entry name" value="Peptidase_M16"/>
</dbReference>
<evidence type="ECO:0000256" key="4">
    <source>
        <dbReference type="ARBA" id="ARBA00022801"/>
    </source>
</evidence>
<keyword evidence="2" id="KW-0645">Protease</keyword>
<dbReference type="PANTHER" id="PTHR43690:SF18">
    <property type="entry name" value="INSULIN-DEGRADING ENZYME-RELATED"/>
    <property type="match status" value="1"/>
</dbReference>
<dbReference type="Pfam" id="PF16187">
    <property type="entry name" value="Peptidase_M16_M"/>
    <property type="match status" value="1"/>
</dbReference>
<sequence>SAAALCINSGGFSDPEEAPGLSHFLEHKFALAFTNDNNRLQHFLASLAAPGSPYRKFIFDPLDELESTVREIFEAIPRRYPQDQIFTAVTVRTVCPSVLCLISVCSIKERDVLSIVWSLPSLLPYYKHWATELYADASLTSGMRNSSFCSIFEVHVHLTKLGHENIQQMERHFLSLVVDLHAAPDAMVHAVEQLHRHKLISDEQNSAMIVVLLLVLVSLLSTLSFQVCGVIFEYIQVIVDSVASETTIDEPSLTEKFSQRFTNTFQSYLEERQEMYKSSFLYNDPVEALHNCERIAEMMQIVPHKKVLSARYLIEKIDIELYIRLLKLMTHQRACIVHQSSEFGRNLGSDPSWQTESWFNIRYKSEGDHISATLYACS</sequence>
<organism evidence="9 10">
    <name type="scientific">Paragonimus westermani</name>
    <dbReference type="NCBI Taxonomy" id="34504"/>
    <lineage>
        <taxon>Eukaryota</taxon>
        <taxon>Metazoa</taxon>
        <taxon>Spiralia</taxon>
        <taxon>Lophotrochozoa</taxon>
        <taxon>Platyhelminthes</taxon>
        <taxon>Trematoda</taxon>
        <taxon>Digenea</taxon>
        <taxon>Plagiorchiida</taxon>
        <taxon>Troglotremata</taxon>
        <taxon>Troglotrematidae</taxon>
        <taxon>Paragonimus</taxon>
    </lineage>
</organism>
<keyword evidence="6" id="KW-0482">Metalloprotease</keyword>
<evidence type="ECO:0000256" key="6">
    <source>
        <dbReference type="ARBA" id="ARBA00023049"/>
    </source>
</evidence>
<dbReference type="Proteomes" id="UP000324629">
    <property type="component" value="Unassembled WGS sequence"/>
</dbReference>
<dbReference type="PANTHER" id="PTHR43690">
    <property type="entry name" value="NARDILYSIN"/>
    <property type="match status" value="1"/>
</dbReference>
<dbReference type="Pfam" id="PF00675">
    <property type="entry name" value="Peptidase_M16"/>
    <property type="match status" value="1"/>
</dbReference>
<evidence type="ECO:0008006" key="11">
    <source>
        <dbReference type="Google" id="ProtNLM"/>
    </source>
</evidence>
<accession>A0A5J4NGU0</accession>
<keyword evidence="5" id="KW-0862">Zinc</keyword>
<dbReference type="InterPro" id="IPR032632">
    <property type="entry name" value="Peptidase_M16_M"/>
</dbReference>
<evidence type="ECO:0000313" key="10">
    <source>
        <dbReference type="Proteomes" id="UP000324629"/>
    </source>
</evidence>
<reference evidence="9 10" key="1">
    <citation type="journal article" date="2019" name="Gigascience">
        <title>Whole-genome sequence of the oriental lung fluke Paragonimus westermani.</title>
        <authorList>
            <person name="Oey H."/>
            <person name="Zakrzewski M."/>
            <person name="Narain K."/>
            <person name="Devi K.R."/>
            <person name="Agatsuma T."/>
            <person name="Nawaratna S."/>
            <person name="Gobert G.N."/>
            <person name="Jones M.K."/>
            <person name="Ragan M.A."/>
            <person name="McManus D.P."/>
            <person name="Krause L."/>
        </authorList>
    </citation>
    <scope>NUCLEOTIDE SEQUENCE [LARGE SCALE GENOMIC DNA]</scope>
    <source>
        <strain evidence="9 10">IND2009</strain>
    </source>
</reference>
<dbReference type="Gene3D" id="3.30.830.10">
    <property type="entry name" value="Metalloenzyme, LuxS/M16 peptidase-like"/>
    <property type="match status" value="2"/>
</dbReference>
<evidence type="ECO:0000313" key="9">
    <source>
        <dbReference type="EMBL" id="KAA3674644.1"/>
    </source>
</evidence>
<dbReference type="GO" id="GO:0006508">
    <property type="term" value="P:proteolysis"/>
    <property type="evidence" value="ECO:0007669"/>
    <property type="project" value="UniProtKB-KW"/>
</dbReference>
<keyword evidence="10" id="KW-1185">Reference proteome</keyword>
<dbReference type="InterPro" id="IPR011249">
    <property type="entry name" value="Metalloenz_LuxS/M16"/>
</dbReference>
<keyword evidence="4" id="KW-0378">Hydrolase</keyword>
<gene>
    <name evidence="9" type="ORF">DEA37_0014641</name>
</gene>
<keyword evidence="3" id="KW-0479">Metal-binding</keyword>
<feature type="non-terminal residue" evidence="9">
    <location>
        <position position="1"/>
    </location>
</feature>
<protein>
    <recommendedName>
        <fullName evidence="11">Nardilysin</fullName>
    </recommendedName>
</protein>
<evidence type="ECO:0000256" key="5">
    <source>
        <dbReference type="ARBA" id="ARBA00022833"/>
    </source>
</evidence>
<dbReference type="InterPro" id="IPR011765">
    <property type="entry name" value="Pept_M16_N"/>
</dbReference>
<proteinExistence type="inferred from homology"/>